<evidence type="ECO:0000313" key="5">
    <source>
        <dbReference type="EMBL" id="QHW17133.1"/>
    </source>
</evidence>
<dbReference type="InterPro" id="IPR050208">
    <property type="entry name" value="MHC_class-I_related"/>
</dbReference>
<reference evidence="5" key="1">
    <citation type="submission" date="2020-01" db="EMBL/GenBank/DDBJ databases">
        <title>Global genomic diversity of Molluscum contagiosum virus.</title>
        <authorList>
            <person name="Zorec T.M."/>
            <person name="Skubic L."/>
            <person name="Hosnjak L."/>
            <person name="Trcko K."/>
            <person name="Poljak M."/>
        </authorList>
    </citation>
    <scope>NUCLEOTIDE SEQUENCE</scope>
    <source>
        <strain evidence="3">MCV1_P02S01A</strain>
        <strain evidence="4">MCV1_P02S01B</strain>
        <strain evidence="5">MCV1_P02S02A</strain>
    </source>
</reference>
<keyword evidence="2" id="KW-1133">Transmembrane helix</keyword>
<dbReference type="PANTHER" id="PTHR16675:SF235">
    <property type="entry name" value="SHKT DOMAIN-CONTAINING PROTEIN"/>
    <property type="match status" value="1"/>
</dbReference>
<evidence type="ECO:0000256" key="1">
    <source>
        <dbReference type="ARBA" id="ARBA00023180"/>
    </source>
</evidence>
<evidence type="ECO:0000313" key="3">
    <source>
        <dbReference type="EMBL" id="QHW16769.1"/>
    </source>
</evidence>
<sequence length="625" mass="67770">MSRQRAKKPPWSTRGCSFVRDRATPRGCSPQWLESVKRSGSRVLGGMRPHVLITLATCALRALAQVIDEHEHSEPPVSTWPDMSYLVAEMRSDSVLMRGMLDGHEHVRCTCVPKCACLEPTLPRAALEQARSRVLDAHAGRVPGLRAPSRAAHRRVVLTAGCRFTQGFPEPFEGLWVASAEPGAHDEFFCVGEHCDAHLSSIFCHAASTMPLARAPHSPPMVTFSALSAGENYLRLVCRASGAYPPVDTLTLVSQPQQPEDAPCETYAGTNADSTGHVGMACVRSDALAGAACAVQHRGVTTSARIVLVPANDGAKVGAYADVDADFYADVPPLPEPESDSLAVHALFVAGNTELYVHGTAAGVPSASCRCDTRRCTCVLAPATWTAGVVRELARAAAHDLLLAVLDVHASGLALNRSSMQVYAECGPAGRRLRVHNTGTRRQRVCARGACEPAYLVACELLRTDTPAPRRPRMSVQHRRDSSGHYYVCSAYGFYPKEIVLEMRANRSCDERARLSGFWCRHDPPAPNADGTFFARVFCKAPENALLMTCVTRHASRPRALAVPCPRRARTPRERWAALLTVLARVPWSAVLLALAMGAAPLACARLVHARSTRTARRARRARRA</sequence>
<accession>A0A858A176</accession>
<dbReference type="Proteomes" id="UP000613226">
    <property type="component" value="Segment"/>
</dbReference>
<dbReference type="InterPro" id="IPR013783">
    <property type="entry name" value="Ig-like_fold"/>
</dbReference>
<dbReference type="PANTHER" id="PTHR16675">
    <property type="entry name" value="MHC CLASS I-RELATED"/>
    <property type="match status" value="1"/>
</dbReference>
<dbReference type="Proteomes" id="UP000610093">
    <property type="component" value="Segment"/>
</dbReference>
<dbReference type="Proteomes" id="UP000602142">
    <property type="component" value="Segment"/>
</dbReference>
<evidence type="ECO:0000313" key="4">
    <source>
        <dbReference type="EMBL" id="QHW16951.1"/>
    </source>
</evidence>
<dbReference type="Gene3D" id="2.60.40.10">
    <property type="entry name" value="Immunoglobulins"/>
    <property type="match status" value="1"/>
</dbReference>
<evidence type="ECO:0000313" key="6">
    <source>
        <dbReference type="Proteomes" id="UP000602142"/>
    </source>
</evidence>
<keyword evidence="1" id="KW-0325">Glycoprotein</keyword>
<dbReference type="EMBL" id="MN931742">
    <property type="protein sequence ID" value="QHW16769.1"/>
    <property type="molecule type" value="Genomic_DNA"/>
</dbReference>
<name>A0A858A176_9POXV</name>
<protein>
    <submittedName>
        <fullName evidence="5">MC033L</fullName>
    </submittedName>
</protein>
<dbReference type="EMBL" id="MN931744">
    <property type="protein sequence ID" value="QHW17133.1"/>
    <property type="molecule type" value="Genomic_DNA"/>
</dbReference>
<evidence type="ECO:0000256" key="2">
    <source>
        <dbReference type="SAM" id="Phobius"/>
    </source>
</evidence>
<gene>
    <name evidence="5" type="primary">MC033L</name>
</gene>
<dbReference type="EMBL" id="MN931743">
    <property type="protein sequence ID" value="QHW16951.1"/>
    <property type="molecule type" value="Genomic_DNA"/>
</dbReference>
<organism evidence="5 6">
    <name type="scientific">Molluscum contagiosum virus</name>
    <dbReference type="NCBI Taxonomy" id="10279"/>
    <lineage>
        <taxon>Viruses</taxon>
        <taxon>Varidnaviria</taxon>
        <taxon>Bamfordvirae</taxon>
        <taxon>Nucleocytoviricota</taxon>
        <taxon>Pokkesviricetes</taxon>
        <taxon>Chitovirales</taxon>
        <taxon>Poxviridae</taxon>
        <taxon>Chordopoxvirinae</taxon>
        <taxon>Molluscipoxvirus</taxon>
        <taxon>Molluscipoxvirus molluscum</taxon>
    </lineage>
</organism>
<proteinExistence type="predicted"/>
<keyword evidence="2" id="KW-0472">Membrane</keyword>
<keyword evidence="2" id="KW-0812">Transmembrane</keyword>
<feature type="transmembrane region" description="Helical" evidence="2">
    <location>
        <begin position="588"/>
        <end position="608"/>
    </location>
</feature>